<dbReference type="AlphaFoldDB" id="A0A804IAY9"/>
<accession>A0A804IAY9</accession>
<keyword evidence="2" id="KW-1185">Reference proteome</keyword>
<evidence type="ECO:0000313" key="2">
    <source>
        <dbReference type="Proteomes" id="UP000012960"/>
    </source>
</evidence>
<organism evidence="1 2">
    <name type="scientific">Musa acuminata subsp. malaccensis</name>
    <name type="common">Wild banana</name>
    <name type="synonym">Musa malaccensis</name>
    <dbReference type="NCBI Taxonomy" id="214687"/>
    <lineage>
        <taxon>Eukaryota</taxon>
        <taxon>Viridiplantae</taxon>
        <taxon>Streptophyta</taxon>
        <taxon>Embryophyta</taxon>
        <taxon>Tracheophyta</taxon>
        <taxon>Spermatophyta</taxon>
        <taxon>Magnoliopsida</taxon>
        <taxon>Liliopsida</taxon>
        <taxon>Zingiberales</taxon>
        <taxon>Musaceae</taxon>
        <taxon>Musa</taxon>
    </lineage>
</organism>
<reference evidence="1" key="1">
    <citation type="submission" date="2021-05" db="UniProtKB">
        <authorList>
            <consortium name="EnsemblPlants"/>
        </authorList>
    </citation>
    <scope>IDENTIFICATION</scope>
    <source>
        <strain evidence="1">subsp. malaccensis</strain>
    </source>
</reference>
<name>A0A804IAY9_MUSAM</name>
<dbReference type="EnsemblPlants" id="Ma03_t11570.1">
    <property type="protein sequence ID" value="Ma03_p11570.1"/>
    <property type="gene ID" value="Ma03_g11570"/>
</dbReference>
<sequence>MRFIFLAVCLQKDLKSENARTINA</sequence>
<evidence type="ECO:0000313" key="1">
    <source>
        <dbReference type="EnsemblPlants" id="Ma03_p11570.1"/>
    </source>
</evidence>
<protein>
    <submittedName>
        <fullName evidence="1">Uncharacterized protein</fullName>
    </submittedName>
</protein>
<dbReference type="Gramene" id="Ma03_t11570.1">
    <property type="protein sequence ID" value="Ma03_p11570.1"/>
    <property type="gene ID" value="Ma03_g11570"/>
</dbReference>
<proteinExistence type="predicted"/>
<dbReference type="Proteomes" id="UP000012960">
    <property type="component" value="Unplaced"/>
</dbReference>
<dbReference type="InParanoid" id="A0A804IAY9"/>